<proteinExistence type="predicted"/>
<dbReference type="AlphaFoldDB" id="A0AAV2F825"/>
<dbReference type="Proteomes" id="UP001497516">
    <property type="component" value="Chromosome 6"/>
</dbReference>
<reference evidence="1 2" key="1">
    <citation type="submission" date="2024-04" db="EMBL/GenBank/DDBJ databases">
        <authorList>
            <person name="Fracassetti M."/>
        </authorList>
    </citation>
    <scope>NUCLEOTIDE SEQUENCE [LARGE SCALE GENOMIC DNA]</scope>
</reference>
<organism evidence="1 2">
    <name type="scientific">Linum trigynum</name>
    <dbReference type="NCBI Taxonomy" id="586398"/>
    <lineage>
        <taxon>Eukaryota</taxon>
        <taxon>Viridiplantae</taxon>
        <taxon>Streptophyta</taxon>
        <taxon>Embryophyta</taxon>
        <taxon>Tracheophyta</taxon>
        <taxon>Spermatophyta</taxon>
        <taxon>Magnoliopsida</taxon>
        <taxon>eudicotyledons</taxon>
        <taxon>Gunneridae</taxon>
        <taxon>Pentapetalae</taxon>
        <taxon>rosids</taxon>
        <taxon>fabids</taxon>
        <taxon>Malpighiales</taxon>
        <taxon>Linaceae</taxon>
        <taxon>Linum</taxon>
    </lineage>
</organism>
<gene>
    <name evidence="1" type="ORF">LTRI10_LOCUS34889</name>
</gene>
<evidence type="ECO:0000313" key="1">
    <source>
        <dbReference type="EMBL" id="CAL1394384.1"/>
    </source>
</evidence>
<keyword evidence="2" id="KW-1185">Reference proteome</keyword>
<evidence type="ECO:0000313" key="2">
    <source>
        <dbReference type="Proteomes" id="UP001497516"/>
    </source>
</evidence>
<protein>
    <submittedName>
        <fullName evidence="1">Uncharacterized protein</fullName>
    </submittedName>
</protein>
<dbReference type="EMBL" id="OZ034819">
    <property type="protein sequence ID" value="CAL1394384.1"/>
    <property type="molecule type" value="Genomic_DNA"/>
</dbReference>
<name>A0AAV2F825_9ROSI</name>
<sequence length="132" mass="14767">MPTLSAPLRDAAFPHPQSSMTNIYSLSHLRCCLPITVVLSPSRFQIRRCRWESILPTRRQRLALHLYSGSGAAAETRWCPLSFIFNLGHRISRSAPLSLPLDSRSASKVGQHRNTNSICMANPCLISSQSHR</sequence>
<accession>A0AAV2F825</accession>